<dbReference type="GO" id="GO:0005829">
    <property type="term" value="C:cytosol"/>
    <property type="evidence" value="ECO:0007669"/>
    <property type="project" value="TreeGrafter"/>
</dbReference>
<dbReference type="VEuPathDB" id="FungiDB:jhhlp_003501"/>
<dbReference type="PROSITE" id="PS50011">
    <property type="entry name" value="PROTEIN_KINASE_DOM"/>
    <property type="match status" value="1"/>
</dbReference>
<dbReference type="PANTHER" id="PTHR24343:SF137">
    <property type="entry name" value="SERINE_THREONINE-PROTEIN KINASE HRK1"/>
    <property type="match status" value="1"/>
</dbReference>
<dbReference type="InParanoid" id="A0A2N3N8X0"/>
<evidence type="ECO:0000313" key="12">
    <source>
        <dbReference type="EMBL" id="PKS08888.1"/>
    </source>
</evidence>
<feature type="region of interest" description="Disordered" evidence="10">
    <location>
        <begin position="649"/>
        <end position="696"/>
    </location>
</feature>
<dbReference type="GO" id="GO:0004674">
    <property type="term" value="F:protein serine/threonine kinase activity"/>
    <property type="evidence" value="ECO:0007669"/>
    <property type="project" value="UniProtKB-KW"/>
</dbReference>
<dbReference type="PROSITE" id="PS00107">
    <property type="entry name" value="PROTEIN_KINASE_ATP"/>
    <property type="match status" value="1"/>
</dbReference>
<organism evidence="12 13">
    <name type="scientific">Lomentospora prolificans</name>
    <dbReference type="NCBI Taxonomy" id="41688"/>
    <lineage>
        <taxon>Eukaryota</taxon>
        <taxon>Fungi</taxon>
        <taxon>Dikarya</taxon>
        <taxon>Ascomycota</taxon>
        <taxon>Pezizomycotina</taxon>
        <taxon>Sordariomycetes</taxon>
        <taxon>Hypocreomycetidae</taxon>
        <taxon>Microascales</taxon>
        <taxon>Microascaceae</taxon>
        <taxon>Lomentospora</taxon>
    </lineage>
</organism>
<protein>
    <recommendedName>
        <fullName evidence="1">non-specific serine/threonine protein kinase</fullName>
        <ecNumber evidence="1">2.7.11.1</ecNumber>
    </recommendedName>
</protein>
<feature type="domain" description="Protein kinase" evidence="11">
    <location>
        <begin position="411"/>
        <end position="740"/>
    </location>
</feature>
<gene>
    <name evidence="12" type="ORF">jhhlp_003501</name>
</gene>
<evidence type="ECO:0000256" key="3">
    <source>
        <dbReference type="ARBA" id="ARBA00022679"/>
    </source>
</evidence>
<dbReference type="EMBL" id="NLAX01000010">
    <property type="protein sequence ID" value="PKS08888.1"/>
    <property type="molecule type" value="Genomic_DNA"/>
</dbReference>
<dbReference type="InterPro" id="IPR008271">
    <property type="entry name" value="Ser/Thr_kinase_AS"/>
</dbReference>
<evidence type="ECO:0000256" key="6">
    <source>
        <dbReference type="ARBA" id="ARBA00022840"/>
    </source>
</evidence>
<feature type="region of interest" description="Disordered" evidence="10">
    <location>
        <begin position="369"/>
        <end position="400"/>
    </location>
</feature>
<accession>A0A2N3N8X0</accession>
<dbReference type="PROSITE" id="PS00108">
    <property type="entry name" value="PROTEIN_KINASE_ST"/>
    <property type="match status" value="1"/>
</dbReference>
<dbReference type="GO" id="GO:0005524">
    <property type="term" value="F:ATP binding"/>
    <property type="evidence" value="ECO:0007669"/>
    <property type="project" value="UniProtKB-UniRule"/>
</dbReference>
<evidence type="ECO:0000256" key="7">
    <source>
        <dbReference type="ARBA" id="ARBA00047899"/>
    </source>
</evidence>
<dbReference type="PANTHER" id="PTHR24343">
    <property type="entry name" value="SERINE/THREONINE KINASE"/>
    <property type="match status" value="1"/>
</dbReference>
<feature type="binding site" evidence="9">
    <location>
        <position position="439"/>
    </location>
    <ligand>
        <name>ATP</name>
        <dbReference type="ChEBI" id="CHEBI:30616"/>
    </ligand>
</feature>
<keyword evidence="13" id="KW-1185">Reference proteome</keyword>
<feature type="compositionally biased region" description="Polar residues" evidence="10">
    <location>
        <begin position="235"/>
        <end position="252"/>
    </location>
</feature>
<evidence type="ECO:0000256" key="9">
    <source>
        <dbReference type="PROSITE-ProRule" id="PRU10141"/>
    </source>
</evidence>
<dbReference type="Gene3D" id="1.10.510.10">
    <property type="entry name" value="Transferase(Phosphotransferase) domain 1"/>
    <property type="match status" value="2"/>
</dbReference>
<dbReference type="InterPro" id="IPR011009">
    <property type="entry name" value="Kinase-like_dom_sf"/>
</dbReference>
<keyword evidence="6 9" id="KW-0067">ATP-binding</keyword>
<comment type="catalytic activity">
    <reaction evidence="8">
        <text>L-seryl-[protein] + ATP = O-phospho-L-seryl-[protein] + ADP + H(+)</text>
        <dbReference type="Rhea" id="RHEA:17989"/>
        <dbReference type="Rhea" id="RHEA-COMP:9863"/>
        <dbReference type="Rhea" id="RHEA-COMP:11604"/>
        <dbReference type="ChEBI" id="CHEBI:15378"/>
        <dbReference type="ChEBI" id="CHEBI:29999"/>
        <dbReference type="ChEBI" id="CHEBI:30616"/>
        <dbReference type="ChEBI" id="CHEBI:83421"/>
        <dbReference type="ChEBI" id="CHEBI:456216"/>
        <dbReference type="EC" id="2.7.11.1"/>
    </reaction>
</comment>
<dbReference type="EC" id="2.7.11.1" evidence="1"/>
<keyword evidence="2" id="KW-0723">Serine/threonine-protein kinase</keyword>
<feature type="compositionally biased region" description="Basic residues" evidence="10">
    <location>
        <begin position="284"/>
        <end position="293"/>
    </location>
</feature>
<dbReference type="SMART" id="SM00220">
    <property type="entry name" value="S_TKc"/>
    <property type="match status" value="1"/>
</dbReference>
<dbReference type="AlphaFoldDB" id="A0A2N3N8X0"/>
<evidence type="ECO:0000256" key="10">
    <source>
        <dbReference type="SAM" id="MobiDB-lite"/>
    </source>
</evidence>
<evidence type="ECO:0000313" key="13">
    <source>
        <dbReference type="Proteomes" id="UP000233524"/>
    </source>
</evidence>
<evidence type="ECO:0000259" key="11">
    <source>
        <dbReference type="PROSITE" id="PS50011"/>
    </source>
</evidence>
<reference evidence="12 13" key="1">
    <citation type="journal article" date="2017" name="G3 (Bethesda)">
        <title>First Draft Genome Sequence of the Pathogenic Fungus Lomentospora prolificans (Formerly Scedosporium prolificans).</title>
        <authorList>
            <person name="Luo R."/>
            <person name="Zimin A."/>
            <person name="Workman R."/>
            <person name="Fan Y."/>
            <person name="Pertea G."/>
            <person name="Grossman N."/>
            <person name="Wear M.P."/>
            <person name="Jia B."/>
            <person name="Miller H."/>
            <person name="Casadevall A."/>
            <person name="Timp W."/>
            <person name="Zhang S.X."/>
            <person name="Salzberg S.L."/>
        </authorList>
    </citation>
    <scope>NUCLEOTIDE SEQUENCE [LARGE SCALE GENOMIC DNA]</scope>
    <source>
        <strain evidence="12 13">JHH-5317</strain>
    </source>
</reference>
<evidence type="ECO:0000256" key="5">
    <source>
        <dbReference type="ARBA" id="ARBA00022777"/>
    </source>
</evidence>
<keyword evidence="4 9" id="KW-0547">Nucleotide-binding</keyword>
<dbReference type="InterPro" id="IPR000719">
    <property type="entry name" value="Prot_kinase_dom"/>
</dbReference>
<dbReference type="SUPFAM" id="SSF56112">
    <property type="entry name" value="Protein kinase-like (PK-like)"/>
    <property type="match status" value="1"/>
</dbReference>
<keyword evidence="3" id="KW-0808">Transferase</keyword>
<feature type="region of interest" description="Disordered" evidence="10">
    <location>
        <begin position="28"/>
        <end position="53"/>
    </location>
</feature>
<comment type="catalytic activity">
    <reaction evidence="7">
        <text>L-threonyl-[protein] + ATP = O-phospho-L-threonyl-[protein] + ADP + H(+)</text>
        <dbReference type="Rhea" id="RHEA:46608"/>
        <dbReference type="Rhea" id="RHEA-COMP:11060"/>
        <dbReference type="Rhea" id="RHEA-COMP:11605"/>
        <dbReference type="ChEBI" id="CHEBI:15378"/>
        <dbReference type="ChEBI" id="CHEBI:30013"/>
        <dbReference type="ChEBI" id="CHEBI:30616"/>
        <dbReference type="ChEBI" id="CHEBI:61977"/>
        <dbReference type="ChEBI" id="CHEBI:456216"/>
        <dbReference type="EC" id="2.7.11.1"/>
    </reaction>
</comment>
<dbReference type="STRING" id="41688.A0A2N3N8X0"/>
<feature type="region of interest" description="Disordered" evidence="10">
    <location>
        <begin position="115"/>
        <end position="354"/>
    </location>
</feature>
<evidence type="ECO:0000256" key="2">
    <source>
        <dbReference type="ARBA" id="ARBA00022527"/>
    </source>
</evidence>
<proteinExistence type="predicted"/>
<dbReference type="InterPro" id="IPR017441">
    <property type="entry name" value="Protein_kinase_ATP_BS"/>
</dbReference>
<dbReference type="OrthoDB" id="6513151at2759"/>
<evidence type="ECO:0000256" key="1">
    <source>
        <dbReference type="ARBA" id="ARBA00012513"/>
    </source>
</evidence>
<dbReference type="Proteomes" id="UP000233524">
    <property type="component" value="Unassembled WGS sequence"/>
</dbReference>
<name>A0A2N3N8X0_9PEZI</name>
<evidence type="ECO:0000256" key="4">
    <source>
        <dbReference type="ARBA" id="ARBA00022741"/>
    </source>
</evidence>
<comment type="caution">
    <text evidence="12">The sequence shown here is derived from an EMBL/GenBank/DDBJ whole genome shotgun (WGS) entry which is preliminary data.</text>
</comment>
<dbReference type="Pfam" id="PF00069">
    <property type="entry name" value="Pkinase"/>
    <property type="match status" value="1"/>
</dbReference>
<feature type="compositionally biased region" description="Basic and acidic residues" evidence="10">
    <location>
        <begin position="336"/>
        <end position="354"/>
    </location>
</feature>
<feature type="compositionally biased region" description="Basic and acidic residues" evidence="10">
    <location>
        <begin position="191"/>
        <end position="200"/>
    </location>
</feature>
<feature type="compositionally biased region" description="Polar residues" evidence="10">
    <location>
        <begin position="137"/>
        <end position="158"/>
    </location>
</feature>
<keyword evidence="5" id="KW-0418">Kinase</keyword>
<evidence type="ECO:0000256" key="8">
    <source>
        <dbReference type="ARBA" id="ARBA00048679"/>
    </source>
</evidence>
<sequence length="782" mass="86637">MSLSMYRALNAIPSLTIYFRTRNGIQTRKVQSQNSRSSDKALTAAQAPAAPQDHHAVRFAPTVEEIEPVVVNNDVPTTRVTAPIQAPAPGQFDFPREFPKERRLSHFHFEPVSLPASRTTSVEGSPTKAHHEEMMSPNASNRPHQAMQSPPLTPSGTSGYPDFLDKQLSSDPEKTHGLREPQMITPQHSTSVDDHSDKTVAIRPKANPQQGPRAQSGDGYDIHKSHRKGIFSLGGDSNSGSASVSRDASPSRASELYSRPVTPATGDVDGPYSAKNRRQQAQPSHKRSVSPRFRFKDRSESPGASSSTHGHHHGHHHGQQHGLEKKRGATRSSLKPGDDATRTDSTRSFGKEHKTSSFATLKRFFKRAVSGESKREISPPSRKKAGRKSPTVSSRETAPFSDDHLLEAKYGKIDRVLGSGAGGSVMLMKRDDGRVFAVKEFRQRQSRESKRRYTKKITAEFCVASALHHSNIIETMDIVEVRDRWFQVMEFAPYDLFSIVMSGKMSREEVTCCWLQLLSGVTYLHSCGVAHRDLKLDNVVVTKGGIMKIIDFGSAHVFQYPHETAIQYAEGVVGSDPYMAPEVYDPNTKAYDPRASDIWSLAIIFCCMTLKRFPWRIPAAAQDKSFRLFTSPPSPGHDPKHLLLHSKSSTTLNKKPNGSDSTPPSPNGQARGRDGASSGDAKQRSQSQGAESAEKREVISGPWRILRQLPRETRHIIWRMLETDPKKRAKMEEIIRDTWIADTVICRETEMGQVIHAPGHTHTLIEAAPPAPSPNSTKKNAV</sequence>
<dbReference type="FunCoup" id="A0A2N3N8X0">
    <property type="interactions" value="263"/>
</dbReference>
<feature type="compositionally biased region" description="Basic residues" evidence="10">
    <location>
        <begin position="309"/>
        <end position="319"/>
    </location>
</feature>